<comment type="caution">
    <text evidence="3">The sequence shown here is derived from an EMBL/GenBank/DDBJ whole genome shotgun (WGS) entry which is preliminary data.</text>
</comment>
<feature type="domain" description="DUF6533" evidence="2">
    <location>
        <begin position="20"/>
        <end position="68"/>
    </location>
</feature>
<dbReference type="OrthoDB" id="2745134at2759"/>
<keyword evidence="1" id="KW-0812">Transmembrane</keyword>
<sequence length="85" mass="9869">MSRPDKSSLVSVQAVTLNNYLLTSAVVVLYWDYLLTLPDEIKLYWQGKQKILSWAPVFFFVNRYLALLGHIPVMIEFFTKLPEST</sequence>
<dbReference type="Proteomes" id="UP000292702">
    <property type="component" value="Unassembled WGS sequence"/>
</dbReference>
<keyword evidence="1" id="KW-0472">Membrane</keyword>
<feature type="transmembrane region" description="Helical" evidence="1">
    <location>
        <begin position="51"/>
        <end position="71"/>
    </location>
</feature>
<keyword evidence="1" id="KW-1133">Transmembrane helix</keyword>
<evidence type="ECO:0000259" key="2">
    <source>
        <dbReference type="Pfam" id="PF20151"/>
    </source>
</evidence>
<evidence type="ECO:0000313" key="4">
    <source>
        <dbReference type="Proteomes" id="UP000292702"/>
    </source>
</evidence>
<reference evidence="3 4" key="1">
    <citation type="submission" date="2018-11" db="EMBL/GenBank/DDBJ databases">
        <title>Genome assembly of Steccherinum ochraceum LE-BIN_3174, the white-rot fungus of the Steccherinaceae family (The Residual Polyporoid clade, Polyporales, Basidiomycota).</title>
        <authorList>
            <person name="Fedorova T.V."/>
            <person name="Glazunova O.A."/>
            <person name="Landesman E.O."/>
            <person name="Moiseenko K.V."/>
            <person name="Psurtseva N.V."/>
            <person name="Savinova O.S."/>
            <person name="Shakhova N.V."/>
            <person name="Tyazhelova T.V."/>
            <person name="Vasina D.V."/>
        </authorList>
    </citation>
    <scope>NUCLEOTIDE SEQUENCE [LARGE SCALE GENOMIC DNA]</scope>
    <source>
        <strain evidence="3 4">LE-BIN_3174</strain>
    </source>
</reference>
<dbReference type="EMBL" id="RWJN01000587">
    <property type="protein sequence ID" value="TCD60507.1"/>
    <property type="molecule type" value="Genomic_DNA"/>
</dbReference>
<accession>A0A4V2MUZ5</accession>
<organism evidence="3 4">
    <name type="scientific">Steccherinum ochraceum</name>
    <dbReference type="NCBI Taxonomy" id="92696"/>
    <lineage>
        <taxon>Eukaryota</taxon>
        <taxon>Fungi</taxon>
        <taxon>Dikarya</taxon>
        <taxon>Basidiomycota</taxon>
        <taxon>Agaricomycotina</taxon>
        <taxon>Agaricomycetes</taxon>
        <taxon>Polyporales</taxon>
        <taxon>Steccherinaceae</taxon>
        <taxon>Steccherinum</taxon>
    </lineage>
</organism>
<dbReference type="Pfam" id="PF20151">
    <property type="entry name" value="DUF6533"/>
    <property type="match status" value="1"/>
</dbReference>
<proteinExistence type="predicted"/>
<evidence type="ECO:0000313" key="3">
    <source>
        <dbReference type="EMBL" id="TCD60507.1"/>
    </source>
</evidence>
<dbReference type="AlphaFoldDB" id="A0A4V2MUZ5"/>
<keyword evidence="4" id="KW-1185">Reference proteome</keyword>
<protein>
    <recommendedName>
        <fullName evidence="2">DUF6533 domain-containing protein</fullName>
    </recommendedName>
</protein>
<evidence type="ECO:0000256" key="1">
    <source>
        <dbReference type="SAM" id="Phobius"/>
    </source>
</evidence>
<gene>
    <name evidence="3" type="ORF">EIP91_009953</name>
</gene>
<dbReference type="InterPro" id="IPR045340">
    <property type="entry name" value="DUF6533"/>
</dbReference>
<name>A0A4V2MUZ5_9APHY</name>
<feature type="transmembrane region" description="Helical" evidence="1">
    <location>
        <begin position="12"/>
        <end position="31"/>
    </location>
</feature>